<dbReference type="InterPro" id="IPR000873">
    <property type="entry name" value="AMP-dep_synth/lig_dom"/>
</dbReference>
<dbReference type="PROSITE" id="PS00455">
    <property type="entry name" value="AMP_BINDING"/>
    <property type="match status" value="1"/>
</dbReference>
<name>A0A542Y4R4_9MICO</name>
<evidence type="ECO:0000256" key="3">
    <source>
        <dbReference type="SAM" id="MobiDB-lite"/>
    </source>
</evidence>
<dbReference type="Gene3D" id="3.40.50.12780">
    <property type="entry name" value="N-terminal domain of ligase-like"/>
    <property type="match status" value="1"/>
</dbReference>
<dbReference type="EMBL" id="VFON01000001">
    <property type="protein sequence ID" value="TQL43067.1"/>
    <property type="molecule type" value="Genomic_DNA"/>
</dbReference>
<feature type="domain" description="AMP-binding enzyme C-terminal" evidence="5">
    <location>
        <begin position="475"/>
        <end position="550"/>
    </location>
</feature>
<dbReference type="RefSeq" id="WP_141886436.1">
    <property type="nucleotide sequence ID" value="NZ_VFON01000001.1"/>
</dbReference>
<protein>
    <submittedName>
        <fullName evidence="6">Long-chain acyl-CoA synthetase</fullName>
    </submittedName>
</protein>
<comment type="similarity">
    <text evidence="1">Belongs to the ATP-dependent AMP-binding enzyme family.</text>
</comment>
<dbReference type="OrthoDB" id="9803968at2"/>
<keyword evidence="7" id="KW-1185">Reference proteome</keyword>
<evidence type="ECO:0000259" key="5">
    <source>
        <dbReference type="Pfam" id="PF13193"/>
    </source>
</evidence>
<dbReference type="InterPro" id="IPR050237">
    <property type="entry name" value="ATP-dep_AMP-bd_enzyme"/>
</dbReference>
<evidence type="ECO:0000256" key="1">
    <source>
        <dbReference type="ARBA" id="ARBA00006432"/>
    </source>
</evidence>
<evidence type="ECO:0000313" key="6">
    <source>
        <dbReference type="EMBL" id="TQL43067.1"/>
    </source>
</evidence>
<evidence type="ECO:0000256" key="2">
    <source>
        <dbReference type="ARBA" id="ARBA00022598"/>
    </source>
</evidence>
<dbReference type="InterPro" id="IPR042099">
    <property type="entry name" value="ANL_N_sf"/>
</dbReference>
<dbReference type="Pfam" id="PF00501">
    <property type="entry name" value="AMP-binding"/>
    <property type="match status" value="1"/>
</dbReference>
<gene>
    <name evidence="6" type="ORF">FB468_1082</name>
</gene>
<feature type="region of interest" description="Disordered" evidence="3">
    <location>
        <begin position="1"/>
        <end position="27"/>
    </location>
</feature>
<feature type="domain" description="AMP-dependent synthetase/ligase" evidence="4">
    <location>
        <begin position="35"/>
        <end position="425"/>
    </location>
</feature>
<dbReference type="InterPro" id="IPR025110">
    <property type="entry name" value="AMP-bd_C"/>
</dbReference>
<dbReference type="Proteomes" id="UP000319094">
    <property type="component" value="Unassembled WGS sequence"/>
</dbReference>
<dbReference type="InterPro" id="IPR045851">
    <property type="entry name" value="AMP-bd_C_sf"/>
</dbReference>
<dbReference type="SUPFAM" id="SSF56801">
    <property type="entry name" value="Acetyl-CoA synthetase-like"/>
    <property type="match status" value="1"/>
</dbReference>
<organism evidence="6 7">
    <name type="scientific">Leucobacter komagatae</name>
    <dbReference type="NCBI Taxonomy" id="55969"/>
    <lineage>
        <taxon>Bacteria</taxon>
        <taxon>Bacillati</taxon>
        <taxon>Actinomycetota</taxon>
        <taxon>Actinomycetes</taxon>
        <taxon>Micrococcales</taxon>
        <taxon>Microbacteriaceae</taxon>
        <taxon>Leucobacter</taxon>
    </lineage>
</organism>
<keyword evidence="2" id="KW-0436">Ligase</keyword>
<dbReference type="GO" id="GO:0016878">
    <property type="term" value="F:acid-thiol ligase activity"/>
    <property type="evidence" value="ECO:0007669"/>
    <property type="project" value="UniProtKB-ARBA"/>
</dbReference>
<accession>A0A542Y4R4</accession>
<dbReference type="PANTHER" id="PTHR43767:SF1">
    <property type="entry name" value="NONRIBOSOMAL PEPTIDE SYNTHASE PES1 (EUROFUNG)-RELATED"/>
    <property type="match status" value="1"/>
</dbReference>
<sequence length="562" mass="60611">MNTHDARPSPSPSGSPKPSGSPNVPRPTTLTAAWRTRVESTPDAPCITYFDTTLSVTATDRLSKSLAAGLLDRGVGPGGRVAVWLQNIPHFAISMLAIWHVGGIVVPLNPMYRERELHTVLKSSGAVGLICTPELVEVAGAAATGTALSWALAADDTEFQSENDPRVFPPRQGGEADLATADLPFALAELSEVFAANTGRFPDPTERRPDDIAMLSYTSGTTGPPKGAQATHSSLLFVALNFIEWAELDARDRMLALAPLFHITGSVIIGLGTLLSQACLVFLNRPRPDVALEAFSRHKITVTVAPITMYTALYELPNARAADFATVRELFTGGAPVPPAKVAAFEQRFGKYILNAYGLTESNAGIIGVPRGERAPVHEPTGTLSIGRAMPGVSLRVLDEAGNEVPAGAAGELELSGDFLASGYWRDPAATETAFPAGRLLTGDVAIIDDEGWVFLVDRIKDQINTSGYKVWPREVEDVIYEHPAVREVAVVGEPDDYRGEAVLAYVSLREGQRVSSQELVSFARERLAAYKTQRRIVFIDELPKTLTGKIKRRDLRRKVRG</sequence>
<dbReference type="PANTHER" id="PTHR43767">
    <property type="entry name" value="LONG-CHAIN-FATTY-ACID--COA LIGASE"/>
    <property type="match status" value="1"/>
</dbReference>
<dbReference type="Pfam" id="PF13193">
    <property type="entry name" value="AMP-binding_C"/>
    <property type="match status" value="1"/>
</dbReference>
<dbReference type="AlphaFoldDB" id="A0A542Y4R4"/>
<dbReference type="FunFam" id="3.30.300.30:FF:000008">
    <property type="entry name" value="2,3-dihydroxybenzoate-AMP ligase"/>
    <property type="match status" value="1"/>
</dbReference>
<dbReference type="Gene3D" id="3.30.300.30">
    <property type="match status" value="1"/>
</dbReference>
<evidence type="ECO:0000313" key="7">
    <source>
        <dbReference type="Proteomes" id="UP000319094"/>
    </source>
</evidence>
<proteinExistence type="inferred from homology"/>
<dbReference type="InterPro" id="IPR020845">
    <property type="entry name" value="AMP-binding_CS"/>
</dbReference>
<reference evidence="6 7" key="1">
    <citation type="submission" date="2019-06" db="EMBL/GenBank/DDBJ databases">
        <title>Sequencing the genomes of 1000 actinobacteria strains.</title>
        <authorList>
            <person name="Klenk H.-P."/>
        </authorList>
    </citation>
    <scope>NUCLEOTIDE SEQUENCE [LARGE SCALE GENOMIC DNA]</scope>
    <source>
        <strain evidence="6 7">DSM 8803</strain>
    </source>
</reference>
<evidence type="ECO:0000259" key="4">
    <source>
        <dbReference type="Pfam" id="PF00501"/>
    </source>
</evidence>
<comment type="caution">
    <text evidence="6">The sequence shown here is derived from an EMBL/GenBank/DDBJ whole genome shotgun (WGS) entry which is preliminary data.</text>
</comment>